<reference evidence="1" key="1">
    <citation type="journal article" date="2023" name="Science">
        <title>Genome structures resolve the early diversification of teleost fishes.</title>
        <authorList>
            <person name="Parey E."/>
            <person name="Louis A."/>
            <person name="Montfort J."/>
            <person name="Bouchez O."/>
            <person name="Roques C."/>
            <person name="Iampietro C."/>
            <person name="Lluch J."/>
            <person name="Castinel A."/>
            <person name="Donnadieu C."/>
            <person name="Desvignes T."/>
            <person name="Floi Bucao C."/>
            <person name="Jouanno E."/>
            <person name="Wen M."/>
            <person name="Mejri S."/>
            <person name="Dirks R."/>
            <person name="Jansen H."/>
            <person name="Henkel C."/>
            <person name="Chen W.J."/>
            <person name="Zahm M."/>
            <person name="Cabau C."/>
            <person name="Klopp C."/>
            <person name="Thompson A.W."/>
            <person name="Robinson-Rechavi M."/>
            <person name="Braasch I."/>
            <person name="Lecointre G."/>
            <person name="Bobe J."/>
            <person name="Postlethwait J.H."/>
            <person name="Berthelot C."/>
            <person name="Roest Crollius H."/>
            <person name="Guiguen Y."/>
        </authorList>
    </citation>
    <scope>NUCLEOTIDE SEQUENCE</scope>
    <source>
        <strain evidence="1">NC1722</strain>
    </source>
</reference>
<evidence type="ECO:0000313" key="2">
    <source>
        <dbReference type="Proteomes" id="UP001221898"/>
    </source>
</evidence>
<protein>
    <submittedName>
        <fullName evidence="1">Uncharacterized protein</fullName>
    </submittedName>
</protein>
<organism evidence="1 2">
    <name type="scientific">Aldrovandia affinis</name>
    <dbReference type="NCBI Taxonomy" id="143900"/>
    <lineage>
        <taxon>Eukaryota</taxon>
        <taxon>Metazoa</taxon>
        <taxon>Chordata</taxon>
        <taxon>Craniata</taxon>
        <taxon>Vertebrata</taxon>
        <taxon>Euteleostomi</taxon>
        <taxon>Actinopterygii</taxon>
        <taxon>Neopterygii</taxon>
        <taxon>Teleostei</taxon>
        <taxon>Notacanthiformes</taxon>
        <taxon>Halosauridae</taxon>
        <taxon>Aldrovandia</taxon>
    </lineage>
</organism>
<dbReference type="Proteomes" id="UP001221898">
    <property type="component" value="Unassembled WGS sequence"/>
</dbReference>
<accession>A0AAD7RV83</accession>
<dbReference type="EMBL" id="JAINUG010000164">
    <property type="protein sequence ID" value="KAJ8390932.1"/>
    <property type="molecule type" value="Genomic_DNA"/>
</dbReference>
<comment type="caution">
    <text evidence="1">The sequence shown here is derived from an EMBL/GenBank/DDBJ whole genome shotgun (WGS) entry which is preliminary data.</text>
</comment>
<dbReference type="AlphaFoldDB" id="A0AAD7RV83"/>
<evidence type="ECO:0000313" key="1">
    <source>
        <dbReference type="EMBL" id="KAJ8390932.1"/>
    </source>
</evidence>
<gene>
    <name evidence="1" type="ORF">AAFF_G00098520</name>
</gene>
<name>A0AAD7RV83_9TELE</name>
<sequence length="74" mass="8379">MGQPASADTMAQRPKQAALSFTPLPDYIIVRAPRAALPQQRALESRPYARLLSEKVQRERKRTVSACYLVRHCL</sequence>
<proteinExistence type="predicted"/>
<keyword evidence="2" id="KW-1185">Reference proteome</keyword>